<feature type="compositionally biased region" description="Low complexity" evidence="1">
    <location>
        <begin position="10"/>
        <end position="25"/>
    </location>
</feature>
<proteinExistence type="predicted"/>
<name>A0A8D8C012_CULPI</name>
<evidence type="ECO:0000313" key="2">
    <source>
        <dbReference type="EMBL" id="CAG6484460.1"/>
    </source>
</evidence>
<sequence>MGRQRRDLGLRGQQTSGDSVGGRSSDVAAGAVSLFRRVGEKMQLDSGARRRDEPRNLDLAEHVQQHVELLPFQLDLEWERGVPRAGFSFVFERPQALHKQLRLQCCWTNQSKRVPNLCDVRHHFAL</sequence>
<accession>A0A8D8C012</accession>
<reference evidence="2" key="1">
    <citation type="submission" date="2021-05" db="EMBL/GenBank/DDBJ databases">
        <authorList>
            <person name="Alioto T."/>
            <person name="Alioto T."/>
            <person name="Gomez Garrido J."/>
        </authorList>
    </citation>
    <scope>NUCLEOTIDE SEQUENCE</scope>
</reference>
<dbReference type="AlphaFoldDB" id="A0A8D8C012"/>
<feature type="region of interest" description="Disordered" evidence="1">
    <location>
        <begin position="1"/>
        <end position="25"/>
    </location>
</feature>
<evidence type="ECO:0000256" key="1">
    <source>
        <dbReference type="SAM" id="MobiDB-lite"/>
    </source>
</evidence>
<dbReference type="EMBL" id="HBUE01099284">
    <property type="protein sequence ID" value="CAG6484460.1"/>
    <property type="molecule type" value="Transcribed_RNA"/>
</dbReference>
<protein>
    <submittedName>
        <fullName evidence="2">(northern house mosquito) hypothetical protein</fullName>
    </submittedName>
</protein>
<organism evidence="2">
    <name type="scientific">Culex pipiens</name>
    <name type="common">House mosquito</name>
    <dbReference type="NCBI Taxonomy" id="7175"/>
    <lineage>
        <taxon>Eukaryota</taxon>
        <taxon>Metazoa</taxon>
        <taxon>Ecdysozoa</taxon>
        <taxon>Arthropoda</taxon>
        <taxon>Hexapoda</taxon>
        <taxon>Insecta</taxon>
        <taxon>Pterygota</taxon>
        <taxon>Neoptera</taxon>
        <taxon>Endopterygota</taxon>
        <taxon>Diptera</taxon>
        <taxon>Nematocera</taxon>
        <taxon>Culicoidea</taxon>
        <taxon>Culicidae</taxon>
        <taxon>Culicinae</taxon>
        <taxon>Culicini</taxon>
        <taxon>Culex</taxon>
        <taxon>Culex</taxon>
    </lineage>
</organism>